<comment type="caution">
    <text evidence="2">The sequence shown here is derived from an EMBL/GenBank/DDBJ whole genome shotgun (WGS) entry which is preliminary data.</text>
</comment>
<feature type="region of interest" description="Disordered" evidence="1">
    <location>
        <begin position="33"/>
        <end position="76"/>
    </location>
</feature>
<protein>
    <submittedName>
        <fullName evidence="2">Uncharacterized protein</fullName>
    </submittedName>
</protein>
<accession>A0A9Q1B9V5</accession>
<evidence type="ECO:0000313" key="2">
    <source>
        <dbReference type="EMBL" id="KAJ8018770.1"/>
    </source>
</evidence>
<reference evidence="2" key="1">
    <citation type="submission" date="2021-10" db="EMBL/GenBank/DDBJ databases">
        <title>Tropical sea cucumber genome reveals ecological adaptation and Cuvierian tubules defense mechanism.</title>
        <authorList>
            <person name="Chen T."/>
        </authorList>
    </citation>
    <scope>NUCLEOTIDE SEQUENCE</scope>
    <source>
        <strain evidence="2">Nanhai2018</strain>
        <tissue evidence="2">Muscle</tissue>
    </source>
</reference>
<evidence type="ECO:0000313" key="3">
    <source>
        <dbReference type="Proteomes" id="UP001152320"/>
    </source>
</evidence>
<name>A0A9Q1B9V5_HOLLE</name>
<dbReference type="EMBL" id="JAIZAY010000197">
    <property type="protein sequence ID" value="KAJ8018770.1"/>
    <property type="molecule type" value="Genomic_DNA"/>
</dbReference>
<keyword evidence="3" id="KW-1185">Reference proteome</keyword>
<proteinExistence type="predicted"/>
<sequence>MLSRLTTKIKWLHNQLTTGNVPRLLRVKRNLPKLPGSLNCSEESRDSSNPLVHKAGKQLSQAWRQRLSRQAKRHKE</sequence>
<organism evidence="2 3">
    <name type="scientific">Holothuria leucospilota</name>
    <name type="common">Black long sea cucumber</name>
    <name type="synonym">Mertensiothuria leucospilota</name>
    <dbReference type="NCBI Taxonomy" id="206669"/>
    <lineage>
        <taxon>Eukaryota</taxon>
        <taxon>Metazoa</taxon>
        <taxon>Echinodermata</taxon>
        <taxon>Eleutherozoa</taxon>
        <taxon>Echinozoa</taxon>
        <taxon>Holothuroidea</taxon>
        <taxon>Aspidochirotacea</taxon>
        <taxon>Aspidochirotida</taxon>
        <taxon>Holothuriidae</taxon>
        <taxon>Holothuria</taxon>
    </lineage>
</organism>
<feature type="compositionally biased region" description="Basic residues" evidence="1">
    <location>
        <begin position="66"/>
        <end position="76"/>
    </location>
</feature>
<dbReference type="AlphaFoldDB" id="A0A9Q1B9V5"/>
<evidence type="ECO:0000256" key="1">
    <source>
        <dbReference type="SAM" id="MobiDB-lite"/>
    </source>
</evidence>
<dbReference type="Proteomes" id="UP001152320">
    <property type="component" value="Unassembled WGS sequence"/>
</dbReference>
<gene>
    <name evidence="2" type="ORF">HOLleu_43057</name>
</gene>